<dbReference type="RefSeq" id="WP_208147221.1">
    <property type="nucleotide sequence ID" value="NZ_JAGETV010000002.1"/>
</dbReference>
<sequence>MAKPLFSAPSKISGAILRSQYKILLSLILLLGIAGYAVSQATLDFNRFYQSIYSEYGEQRSRLAKTWQTTMERVKPLPDQQKLQEVNNFINMAVRYQSDMTNNRVKDHWSSLVETFGKGVGDCEDYAIAKYVTLRLAGVEDKHLRMIYVKAFNRGRTEAHMVLGYYPTPDSMPLILDNLISEVKPASQRNDLKPVFSFNSRGLWAGLSKATNSDPMARLSRWQQVVSKLKSEGITL</sequence>
<dbReference type="EMBL" id="JAGETV010000002">
    <property type="protein sequence ID" value="MBO1926373.1"/>
    <property type="molecule type" value="Genomic_DNA"/>
</dbReference>
<dbReference type="PANTHER" id="PTHR39327:SF1">
    <property type="entry name" value="BLR5470 PROTEIN"/>
    <property type="match status" value="1"/>
</dbReference>
<dbReference type="Pfam" id="PF06035">
    <property type="entry name" value="Peptidase_C93"/>
    <property type="match status" value="1"/>
</dbReference>
<dbReference type="Gene3D" id="3.10.620.30">
    <property type="match status" value="1"/>
</dbReference>
<proteinExistence type="predicted"/>
<comment type="caution">
    <text evidence="1">The sequence shown here is derived from an EMBL/GenBank/DDBJ whole genome shotgun (WGS) entry which is preliminary data.</text>
</comment>
<accession>A0ABS3Q2I5</accession>
<dbReference type="SUPFAM" id="SSF54001">
    <property type="entry name" value="Cysteine proteinases"/>
    <property type="match status" value="1"/>
</dbReference>
<reference evidence="1 2" key="1">
    <citation type="submission" date="2021-03" db="EMBL/GenBank/DDBJ databases">
        <title>Thiomicrorhabdus sp.nov.,novel sulfur-oxidizing bacteria isolated from coastal sediment.</title>
        <authorList>
            <person name="Liu X."/>
        </authorList>
    </citation>
    <scope>NUCLEOTIDE SEQUENCE [LARGE SCALE GENOMIC DNA]</scope>
    <source>
        <strain evidence="1 2">6S2-11</strain>
    </source>
</reference>
<evidence type="ECO:0000313" key="2">
    <source>
        <dbReference type="Proteomes" id="UP000664835"/>
    </source>
</evidence>
<dbReference type="InterPro" id="IPR038765">
    <property type="entry name" value="Papain-like_cys_pep_sf"/>
</dbReference>
<gene>
    <name evidence="1" type="ORF">J3998_02205</name>
</gene>
<organism evidence="1 2">
    <name type="scientific">Thiomicrorhabdus marina</name>
    <dbReference type="NCBI Taxonomy" id="2818442"/>
    <lineage>
        <taxon>Bacteria</taxon>
        <taxon>Pseudomonadati</taxon>
        <taxon>Pseudomonadota</taxon>
        <taxon>Gammaproteobacteria</taxon>
        <taxon>Thiotrichales</taxon>
        <taxon>Piscirickettsiaceae</taxon>
        <taxon>Thiomicrorhabdus</taxon>
    </lineage>
</organism>
<evidence type="ECO:0000313" key="1">
    <source>
        <dbReference type="EMBL" id="MBO1926373.1"/>
    </source>
</evidence>
<name>A0ABS3Q2I5_9GAMM</name>
<keyword evidence="2" id="KW-1185">Reference proteome</keyword>
<dbReference type="InterPro" id="IPR010319">
    <property type="entry name" value="Transglutaminase-like_Cys_pept"/>
</dbReference>
<protein>
    <submittedName>
        <fullName evidence="1">Transglutaminase-like cysteine peptidase</fullName>
    </submittedName>
</protein>
<dbReference type="PANTHER" id="PTHR39327">
    <property type="match status" value="1"/>
</dbReference>
<dbReference type="Proteomes" id="UP000664835">
    <property type="component" value="Unassembled WGS sequence"/>
</dbReference>